<dbReference type="EMBL" id="BGPR01006906">
    <property type="protein sequence ID" value="GBN22808.1"/>
    <property type="molecule type" value="Genomic_DNA"/>
</dbReference>
<protein>
    <submittedName>
        <fullName evidence="1">Uncharacterized protein</fullName>
    </submittedName>
</protein>
<proteinExistence type="predicted"/>
<accession>A0A4Y2M6T5</accession>
<evidence type="ECO:0000313" key="1">
    <source>
        <dbReference type="EMBL" id="GBN22808.1"/>
    </source>
</evidence>
<gene>
    <name evidence="1" type="ORF">AVEN_104519_1</name>
</gene>
<keyword evidence="2" id="KW-1185">Reference proteome</keyword>
<sequence>MNCSTTVETTAETAGTNYRMLFHNFLEEDEEKDIRFCIDSEHVINSNKENSEERVDKGILETLFEEFSPLEPGKGKLRTCFIFYACVGTEWEMC</sequence>
<evidence type="ECO:0000313" key="2">
    <source>
        <dbReference type="Proteomes" id="UP000499080"/>
    </source>
</evidence>
<dbReference type="AlphaFoldDB" id="A0A4Y2M6T5"/>
<name>A0A4Y2M6T5_ARAVE</name>
<organism evidence="1 2">
    <name type="scientific">Araneus ventricosus</name>
    <name type="common">Orbweaver spider</name>
    <name type="synonym">Epeira ventricosa</name>
    <dbReference type="NCBI Taxonomy" id="182803"/>
    <lineage>
        <taxon>Eukaryota</taxon>
        <taxon>Metazoa</taxon>
        <taxon>Ecdysozoa</taxon>
        <taxon>Arthropoda</taxon>
        <taxon>Chelicerata</taxon>
        <taxon>Arachnida</taxon>
        <taxon>Araneae</taxon>
        <taxon>Araneomorphae</taxon>
        <taxon>Entelegynae</taxon>
        <taxon>Araneoidea</taxon>
        <taxon>Araneidae</taxon>
        <taxon>Araneus</taxon>
    </lineage>
</organism>
<reference evidence="1 2" key="1">
    <citation type="journal article" date="2019" name="Sci. Rep.">
        <title>Orb-weaving spider Araneus ventricosus genome elucidates the spidroin gene catalogue.</title>
        <authorList>
            <person name="Kono N."/>
            <person name="Nakamura H."/>
            <person name="Ohtoshi R."/>
            <person name="Moran D.A.P."/>
            <person name="Shinohara A."/>
            <person name="Yoshida Y."/>
            <person name="Fujiwara M."/>
            <person name="Mori M."/>
            <person name="Tomita M."/>
            <person name="Arakawa K."/>
        </authorList>
    </citation>
    <scope>NUCLEOTIDE SEQUENCE [LARGE SCALE GENOMIC DNA]</scope>
</reference>
<dbReference type="Proteomes" id="UP000499080">
    <property type="component" value="Unassembled WGS sequence"/>
</dbReference>
<comment type="caution">
    <text evidence="1">The sequence shown here is derived from an EMBL/GenBank/DDBJ whole genome shotgun (WGS) entry which is preliminary data.</text>
</comment>